<name>A0A0A8XPR4_ARUDO</name>
<evidence type="ECO:0000313" key="1">
    <source>
        <dbReference type="EMBL" id="JAD15819.1"/>
    </source>
</evidence>
<reference evidence="1" key="2">
    <citation type="journal article" date="2015" name="Data Brief">
        <title>Shoot transcriptome of the giant reed, Arundo donax.</title>
        <authorList>
            <person name="Barrero R.A."/>
            <person name="Guerrero F.D."/>
            <person name="Moolhuijzen P."/>
            <person name="Goolsby J.A."/>
            <person name="Tidwell J."/>
            <person name="Bellgard S.E."/>
            <person name="Bellgard M.I."/>
        </authorList>
    </citation>
    <scope>NUCLEOTIDE SEQUENCE</scope>
    <source>
        <tissue evidence="1">Shoot tissue taken approximately 20 cm above the soil surface</tissue>
    </source>
</reference>
<proteinExistence type="predicted"/>
<accession>A0A0A8XPR4</accession>
<sequence length="84" mass="10029">MNLQLHIHGKMTSRSNIYMIVFLMQALLKKKYLRTLSIWYNRLLMDIMFAYLHMDKLVLERLSQFMVQIIILVLLQGLRLSCLG</sequence>
<organism evidence="1">
    <name type="scientific">Arundo donax</name>
    <name type="common">Giant reed</name>
    <name type="synonym">Donax arundinaceus</name>
    <dbReference type="NCBI Taxonomy" id="35708"/>
    <lineage>
        <taxon>Eukaryota</taxon>
        <taxon>Viridiplantae</taxon>
        <taxon>Streptophyta</taxon>
        <taxon>Embryophyta</taxon>
        <taxon>Tracheophyta</taxon>
        <taxon>Spermatophyta</taxon>
        <taxon>Magnoliopsida</taxon>
        <taxon>Liliopsida</taxon>
        <taxon>Poales</taxon>
        <taxon>Poaceae</taxon>
        <taxon>PACMAD clade</taxon>
        <taxon>Arundinoideae</taxon>
        <taxon>Arundineae</taxon>
        <taxon>Arundo</taxon>
    </lineage>
</organism>
<reference evidence="1" key="1">
    <citation type="submission" date="2014-09" db="EMBL/GenBank/DDBJ databases">
        <authorList>
            <person name="Magalhaes I.L.F."/>
            <person name="Oliveira U."/>
            <person name="Santos F.R."/>
            <person name="Vidigal T.H.D.A."/>
            <person name="Brescovit A.D."/>
            <person name="Santos A.J."/>
        </authorList>
    </citation>
    <scope>NUCLEOTIDE SEQUENCE</scope>
    <source>
        <tissue evidence="1">Shoot tissue taken approximately 20 cm above the soil surface</tissue>
    </source>
</reference>
<protein>
    <submittedName>
        <fullName evidence="1">Uncharacterized protein</fullName>
    </submittedName>
</protein>
<dbReference type="AlphaFoldDB" id="A0A0A8XPR4"/>
<dbReference type="EMBL" id="GBRH01282076">
    <property type="protein sequence ID" value="JAD15819.1"/>
    <property type="molecule type" value="Transcribed_RNA"/>
</dbReference>